<protein>
    <submittedName>
        <fullName evidence="1">Uncharacterized protein</fullName>
    </submittedName>
</protein>
<gene>
    <name evidence="1" type="ORF">TRSC58_07365</name>
</gene>
<accession>A0A061IVI3</accession>
<proteinExistence type="predicted"/>
<evidence type="ECO:0000313" key="1">
    <source>
        <dbReference type="EMBL" id="ESL05037.1"/>
    </source>
</evidence>
<reference evidence="1 2" key="1">
    <citation type="submission" date="2013-07" db="EMBL/GenBank/DDBJ databases">
        <authorList>
            <person name="Stoco P.H."/>
            <person name="Wagner G."/>
            <person name="Gerber A."/>
            <person name="Zaha A."/>
            <person name="Thompson C."/>
            <person name="Bartholomeu D.C."/>
            <person name="Luckemeyer D.D."/>
            <person name="Bahia D."/>
            <person name="Loreto E."/>
            <person name="Prestes E.B."/>
            <person name="Lima F.M."/>
            <person name="Rodrigues-Luiz G."/>
            <person name="Vallejo G.A."/>
            <person name="Filho J.F."/>
            <person name="Monteiro K.M."/>
            <person name="Tyler K.M."/>
            <person name="de Almeida L.G."/>
            <person name="Ortiz M.F."/>
            <person name="Siervo M.A."/>
            <person name="de Moraes M.H."/>
            <person name="Cunha O.L."/>
            <person name="Mendonca-Neto R."/>
            <person name="Silva R."/>
            <person name="Teixeira S.M."/>
            <person name="Murta S.M."/>
            <person name="Sincero T.C."/>
            <person name="Mendes T.A."/>
            <person name="Urmenyi T.P."/>
            <person name="Silva V.G."/>
            <person name="da Rocha W.D."/>
            <person name="Andersson B."/>
            <person name="Romanha A.J."/>
            <person name="Steindel M."/>
            <person name="de Vasconcelos A.T."/>
            <person name="Grisard E.C."/>
        </authorList>
    </citation>
    <scope>NUCLEOTIDE SEQUENCE [LARGE SCALE GENOMIC DNA]</scope>
    <source>
        <strain evidence="1 2">SC58</strain>
    </source>
</reference>
<evidence type="ECO:0000313" key="2">
    <source>
        <dbReference type="Proteomes" id="UP000031737"/>
    </source>
</evidence>
<dbReference type="EMBL" id="AUPL01007510">
    <property type="protein sequence ID" value="ESL05037.1"/>
    <property type="molecule type" value="Genomic_DNA"/>
</dbReference>
<dbReference type="AlphaFoldDB" id="A0A061IVI3"/>
<comment type="caution">
    <text evidence="1">The sequence shown here is derived from an EMBL/GenBank/DDBJ whole genome shotgun (WGS) entry which is preliminary data.</text>
</comment>
<keyword evidence="2" id="KW-1185">Reference proteome</keyword>
<organism evidence="1 2">
    <name type="scientific">Trypanosoma rangeli SC58</name>
    <dbReference type="NCBI Taxonomy" id="429131"/>
    <lineage>
        <taxon>Eukaryota</taxon>
        <taxon>Discoba</taxon>
        <taxon>Euglenozoa</taxon>
        <taxon>Kinetoplastea</taxon>
        <taxon>Metakinetoplastina</taxon>
        <taxon>Trypanosomatida</taxon>
        <taxon>Trypanosomatidae</taxon>
        <taxon>Trypanosoma</taxon>
        <taxon>Herpetosoma</taxon>
    </lineage>
</organism>
<name>A0A061IVI3_TRYRA</name>
<dbReference type="Proteomes" id="UP000031737">
    <property type="component" value="Unassembled WGS sequence"/>
</dbReference>
<sequence>MRIPPSLIFSFCFSSFLCVRVRRCRCTVTFGWGDWNSFAPFFFSVYVSVRVCFSSSFCWNLSCSCFVLLLSFRFSASLLGAAVHNKQIKGKRKTKP</sequence>
<dbReference type="VEuPathDB" id="TriTrypDB:TRSC58_07365"/>